<reference evidence="8 9" key="1">
    <citation type="submission" date="2018-10" db="EMBL/GenBank/DDBJ databases">
        <title>Aeromicrobium sp. 9W16Y-2 whole genome shotgun sequence.</title>
        <authorList>
            <person name="Li F."/>
        </authorList>
    </citation>
    <scope>NUCLEOTIDE SEQUENCE [LARGE SCALE GENOMIC DNA]</scope>
    <source>
        <strain evidence="8 9">9W16Y-2</strain>
    </source>
</reference>
<feature type="region of interest" description="Disordered" evidence="5">
    <location>
        <begin position="1"/>
        <end position="21"/>
    </location>
</feature>
<gene>
    <name evidence="8" type="ORF">D9V41_11135</name>
</gene>
<dbReference type="OrthoDB" id="2004788at2"/>
<evidence type="ECO:0000256" key="3">
    <source>
        <dbReference type="ARBA" id="ARBA00022989"/>
    </source>
</evidence>
<keyword evidence="3 6" id="KW-1133">Transmembrane helix</keyword>
<dbReference type="AlphaFoldDB" id="A0A3L8PJA5"/>
<accession>A0A3L8PJA5</accession>
<evidence type="ECO:0000313" key="8">
    <source>
        <dbReference type="EMBL" id="RLV55310.1"/>
    </source>
</evidence>
<keyword evidence="4 6" id="KW-0472">Membrane</keyword>
<evidence type="ECO:0000256" key="4">
    <source>
        <dbReference type="ARBA" id="ARBA00023136"/>
    </source>
</evidence>
<comment type="caution">
    <text evidence="8">The sequence shown here is derived from an EMBL/GenBank/DDBJ whole genome shotgun (WGS) entry which is preliminary data.</text>
</comment>
<dbReference type="InterPro" id="IPR007829">
    <property type="entry name" value="TM2"/>
</dbReference>
<dbReference type="GO" id="GO:0016020">
    <property type="term" value="C:membrane"/>
    <property type="evidence" value="ECO:0007669"/>
    <property type="project" value="UniProtKB-SubCell"/>
</dbReference>
<keyword evidence="2 6" id="KW-0812">Transmembrane</keyword>
<feature type="domain" description="TM2" evidence="7">
    <location>
        <begin position="29"/>
        <end position="80"/>
    </location>
</feature>
<dbReference type="EMBL" id="RDBF01000008">
    <property type="protein sequence ID" value="RLV55310.1"/>
    <property type="molecule type" value="Genomic_DNA"/>
</dbReference>
<dbReference type="RefSeq" id="WP_121794650.1">
    <property type="nucleotide sequence ID" value="NZ_RDBF01000008.1"/>
</dbReference>
<comment type="subcellular location">
    <subcellularLocation>
        <location evidence="1">Membrane</location>
        <topology evidence="1">Multi-pass membrane protein</topology>
    </subcellularLocation>
</comment>
<feature type="transmembrane region" description="Helical" evidence="6">
    <location>
        <begin position="33"/>
        <end position="51"/>
    </location>
</feature>
<evidence type="ECO:0000256" key="1">
    <source>
        <dbReference type="ARBA" id="ARBA00004141"/>
    </source>
</evidence>
<organism evidence="8 9">
    <name type="scientific">Aeromicrobium phragmitis</name>
    <dbReference type="NCBI Taxonomy" id="2478914"/>
    <lineage>
        <taxon>Bacteria</taxon>
        <taxon>Bacillati</taxon>
        <taxon>Actinomycetota</taxon>
        <taxon>Actinomycetes</taxon>
        <taxon>Propionibacteriales</taxon>
        <taxon>Nocardioidaceae</taxon>
        <taxon>Aeromicrobium</taxon>
    </lineage>
</organism>
<proteinExistence type="predicted"/>
<evidence type="ECO:0000256" key="2">
    <source>
        <dbReference type="ARBA" id="ARBA00022692"/>
    </source>
</evidence>
<sequence>MTTPPPGWWGPSPEAPYGRHPVTGVPYSDKSKIVAGLLQILIPLGIGRMYAGHVGLGVGQLVVTIVTCGIGALWPFIDGIVMLVGDPTDANGRPLRS</sequence>
<feature type="transmembrane region" description="Helical" evidence="6">
    <location>
        <begin position="58"/>
        <end position="77"/>
    </location>
</feature>
<evidence type="ECO:0000256" key="6">
    <source>
        <dbReference type="SAM" id="Phobius"/>
    </source>
</evidence>
<evidence type="ECO:0000259" key="7">
    <source>
        <dbReference type="Pfam" id="PF05154"/>
    </source>
</evidence>
<keyword evidence="9" id="KW-1185">Reference proteome</keyword>
<evidence type="ECO:0000256" key="5">
    <source>
        <dbReference type="SAM" id="MobiDB-lite"/>
    </source>
</evidence>
<evidence type="ECO:0000313" key="9">
    <source>
        <dbReference type="Proteomes" id="UP000282515"/>
    </source>
</evidence>
<protein>
    <submittedName>
        <fullName evidence="8">TM2 domain-containing protein</fullName>
    </submittedName>
</protein>
<name>A0A3L8PJA5_9ACTN</name>
<dbReference type="Pfam" id="PF05154">
    <property type="entry name" value="TM2"/>
    <property type="match status" value="1"/>
</dbReference>
<dbReference type="Proteomes" id="UP000282515">
    <property type="component" value="Unassembled WGS sequence"/>
</dbReference>